<dbReference type="InterPro" id="IPR000270">
    <property type="entry name" value="PB1_dom"/>
</dbReference>
<feature type="domain" description="PB1" evidence="1">
    <location>
        <begin position="1"/>
        <end position="58"/>
    </location>
</feature>
<protein>
    <recommendedName>
        <fullName evidence="1">PB1 domain-containing protein</fullName>
    </recommendedName>
</protein>
<dbReference type="InterPro" id="IPR053793">
    <property type="entry name" value="PB1-like"/>
</dbReference>
<evidence type="ECO:0000259" key="1">
    <source>
        <dbReference type="PROSITE" id="PS51745"/>
    </source>
</evidence>
<evidence type="ECO:0000313" key="2">
    <source>
        <dbReference type="EMBL" id="KAK9668887.1"/>
    </source>
</evidence>
<evidence type="ECO:0000313" key="3">
    <source>
        <dbReference type="Proteomes" id="UP001443914"/>
    </source>
</evidence>
<organism evidence="2 3">
    <name type="scientific">Saponaria officinalis</name>
    <name type="common">Common soapwort</name>
    <name type="synonym">Lychnis saponaria</name>
    <dbReference type="NCBI Taxonomy" id="3572"/>
    <lineage>
        <taxon>Eukaryota</taxon>
        <taxon>Viridiplantae</taxon>
        <taxon>Streptophyta</taxon>
        <taxon>Embryophyta</taxon>
        <taxon>Tracheophyta</taxon>
        <taxon>Spermatophyta</taxon>
        <taxon>Magnoliopsida</taxon>
        <taxon>eudicotyledons</taxon>
        <taxon>Gunneridae</taxon>
        <taxon>Pentapetalae</taxon>
        <taxon>Caryophyllales</taxon>
        <taxon>Caryophyllaceae</taxon>
        <taxon>Caryophylleae</taxon>
        <taxon>Saponaria</taxon>
    </lineage>
</organism>
<comment type="caution">
    <text evidence="2">The sequence shown here is derived from an EMBL/GenBank/DDBJ whole genome shotgun (WGS) entry which is preliminary data.</text>
</comment>
<dbReference type="Pfam" id="PF00564">
    <property type="entry name" value="PB1"/>
    <property type="match status" value="1"/>
</dbReference>
<dbReference type="PANTHER" id="PTHR20930:SF0">
    <property type="entry name" value="PROTEIN ILRUN"/>
    <property type="match status" value="1"/>
</dbReference>
<sequence>MEGLRPTVCSLFNSAYDADFRLTYKDEDDDLVTLVDDEDLRDVVRQGLDPVKITVHLKSDQSS</sequence>
<accession>A0AAW1GYI3</accession>
<reference evidence="2" key="1">
    <citation type="submission" date="2024-03" db="EMBL/GenBank/DDBJ databases">
        <title>WGS assembly of Saponaria officinalis var. Norfolk2.</title>
        <authorList>
            <person name="Jenkins J."/>
            <person name="Shu S."/>
            <person name="Grimwood J."/>
            <person name="Barry K."/>
            <person name="Goodstein D."/>
            <person name="Schmutz J."/>
            <person name="Leebens-Mack J."/>
            <person name="Osbourn A."/>
        </authorList>
    </citation>
    <scope>NUCLEOTIDE SEQUENCE [LARGE SCALE GENOMIC DNA]</scope>
    <source>
        <strain evidence="2">JIC</strain>
    </source>
</reference>
<proteinExistence type="predicted"/>
<dbReference type="EMBL" id="JBDFQZ010000013">
    <property type="protein sequence ID" value="KAK9668887.1"/>
    <property type="molecule type" value="Genomic_DNA"/>
</dbReference>
<gene>
    <name evidence="2" type="ORF">RND81_13G094200</name>
</gene>
<dbReference type="Proteomes" id="UP001443914">
    <property type="component" value="Unassembled WGS sequence"/>
</dbReference>
<dbReference type="PANTHER" id="PTHR20930">
    <property type="entry name" value="OVARIAN CARCINOMA ANTIGEN CA125-RELATED"/>
    <property type="match status" value="1"/>
</dbReference>
<keyword evidence="3" id="KW-1185">Reference proteome</keyword>
<dbReference type="PROSITE" id="PS51745">
    <property type="entry name" value="PB1"/>
    <property type="match status" value="1"/>
</dbReference>
<name>A0AAW1GYI3_SAPOF</name>
<dbReference type="Gene3D" id="3.10.20.90">
    <property type="entry name" value="Phosphatidylinositol 3-kinase Catalytic Subunit, Chain A, domain 1"/>
    <property type="match status" value="1"/>
</dbReference>
<dbReference type="SUPFAM" id="SSF54277">
    <property type="entry name" value="CAD &amp; PB1 domains"/>
    <property type="match status" value="1"/>
</dbReference>
<dbReference type="AlphaFoldDB" id="A0AAW1GYI3"/>